<feature type="signal peptide" evidence="2">
    <location>
        <begin position="1"/>
        <end position="17"/>
    </location>
</feature>
<evidence type="ECO:0000256" key="2">
    <source>
        <dbReference type="SAM" id="SignalP"/>
    </source>
</evidence>
<dbReference type="Proteomes" id="UP001150924">
    <property type="component" value="Unassembled WGS sequence"/>
</dbReference>
<accession>A0A9X3EXC1</accession>
<dbReference type="AlphaFoldDB" id="A0A9X3EXC1"/>
<dbReference type="EMBL" id="JAPNKE010000002">
    <property type="protein sequence ID" value="MCY1012107.1"/>
    <property type="molecule type" value="Genomic_DNA"/>
</dbReference>
<evidence type="ECO:0000313" key="3">
    <source>
        <dbReference type="EMBL" id="MCY1012107.1"/>
    </source>
</evidence>
<dbReference type="RefSeq" id="WP_267775446.1">
    <property type="nucleotide sequence ID" value="NZ_CP185339.1"/>
</dbReference>
<evidence type="ECO:0000256" key="1">
    <source>
        <dbReference type="SAM" id="MobiDB-lite"/>
    </source>
</evidence>
<protein>
    <submittedName>
        <fullName evidence="3">DUF4398 domain-containing protein</fullName>
    </submittedName>
</protein>
<proteinExistence type="predicted"/>
<feature type="chain" id="PRO_5040919017" evidence="2">
    <location>
        <begin position="18"/>
        <end position="162"/>
    </location>
</feature>
<comment type="caution">
    <text evidence="3">The sequence shown here is derived from an EMBL/GenBank/DDBJ whole genome shotgun (WGS) entry which is preliminary data.</text>
</comment>
<gene>
    <name evidence="3" type="ORF">OV079_42480</name>
</gene>
<keyword evidence="2" id="KW-0732">Signal</keyword>
<organism evidence="3 4">
    <name type="scientific">Nannocystis pusilla</name>
    <dbReference type="NCBI Taxonomy" id="889268"/>
    <lineage>
        <taxon>Bacteria</taxon>
        <taxon>Pseudomonadati</taxon>
        <taxon>Myxococcota</taxon>
        <taxon>Polyangia</taxon>
        <taxon>Nannocystales</taxon>
        <taxon>Nannocystaceae</taxon>
        <taxon>Nannocystis</taxon>
    </lineage>
</organism>
<feature type="compositionally biased region" description="Basic and acidic residues" evidence="1">
    <location>
        <begin position="90"/>
        <end position="108"/>
    </location>
</feature>
<keyword evidence="4" id="KW-1185">Reference proteome</keyword>
<sequence>MLRTTRFVKLIPIVVAAACTAGCGPFGYLKKVAKESTRAVADAEAAGAEENAPYEYWGSVTYLEQSKILMGYSEYERSFDYGERAKQLAEEAKKKAEMRRKGQMDQRAEGVATPDELPAGTTGDGKAAGDGKASGDAKASGSTGAGGAKGEVKAGVSVGGGK</sequence>
<evidence type="ECO:0000313" key="4">
    <source>
        <dbReference type="Proteomes" id="UP001150924"/>
    </source>
</evidence>
<reference evidence="3" key="1">
    <citation type="submission" date="2022-11" db="EMBL/GenBank/DDBJ databases">
        <title>Minimal conservation of predation-associated metabolite biosynthetic gene clusters underscores biosynthetic potential of Myxococcota including descriptions for ten novel species: Archangium lansinium sp. nov., Myxococcus landrumus sp. nov., Nannocystis bai.</title>
        <authorList>
            <person name="Ahearne A."/>
            <person name="Stevens C."/>
            <person name="Phillips K."/>
        </authorList>
    </citation>
    <scope>NUCLEOTIDE SEQUENCE</scope>
    <source>
        <strain evidence="3">Na p29</strain>
    </source>
</reference>
<name>A0A9X3EXC1_9BACT</name>
<feature type="region of interest" description="Disordered" evidence="1">
    <location>
        <begin position="90"/>
        <end position="162"/>
    </location>
</feature>